<gene>
    <name evidence="2" type="ORF">DES53_105133</name>
</gene>
<keyword evidence="1" id="KW-0812">Transmembrane</keyword>
<name>A0A366HLJ2_9BACT</name>
<protein>
    <submittedName>
        <fullName evidence="2">Uncharacterized protein</fullName>
    </submittedName>
</protein>
<dbReference type="EMBL" id="QNRR01000005">
    <property type="protein sequence ID" value="RBP43734.1"/>
    <property type="molecule type" value="Genomic_DNA"/>
</dbReference>
<comment type="caution">
    <text evidence="2">The sequence shown here is derived from an EMBL/GenBank/DDBJ whole genome shotgun (WGS) entry which is preliminary data.</text>
</comment>
<feature type="transmembrane region" description="Helical" evidence="1">
    <location>
        <begin position="15"/>
        <end position="39"/>
    </location>
</feature>
<dbReference type="AlphaFoldDB" id="A0A366HLJ2"/>
<dbReference type="RefSeq" id="WP_113959212.1">
    <property type="nucleotide sequence ID" value="NZ_QNRR01000005.1"/>
</dbReference>
<reference evidence="2 3" key="1">
    <citation type="submission" date="2018-06" db="EMBL/GenBank/DDBJ databases">
        <title>Genomic Encyclopedia of Type Strains, Phase IV (KMG-IV): sequencing the most valuable type-strain genomes for metagenomic binning, comparative biology and taxonomic classification.</title>
        <authorList>
            <person name="Goeker M."/>
        </authorList>
    </citation>
    <scope>NUCLEOTIDE SEQUENCE [LARGE SCALE GENOMIC DNA]</scope>
    <source>
        <strain evidence="2 3">DSM 25532</strain>
    </source>
</reference>
<organism evidence="2 3">
    <name type="scientific">Roseimicrobium gellanilyticum</name>
    <dbReference type="NCBI Taxonomy" id="748857"/>
    <lineage>
        <taxon>Bacteria</taxon>
        <taxon>Pseudomonadati</taxon>
        <taxon>Verrucomicrobiota</taxon>
        <taxon>Verrucomicrobiia</taxon>
        <taxon>Verrucomicrobiales</taxon>
        <taxon>Verrucomicrobiaceae</taxon>
        <taxon>Roseimicrobium</taxon>
    </lineage>
</organism>
<dbReference type="Proteomes" id="UP000253426">
    <property type="component" value="Unassembled WGS sequence"/>
</dbReference>
<sequence length="89" mass="9861">MGEEPAPQKTTTTTMWAAVCTLVLLVYLLSPGLLVAASIRWGWKSNETMEKAVSIAYSPIGLLVKWHPAAEFYAWYFSLCSGRDVKIPP</sequence>
<proteinExistence type="predicted"/>
<keyword evidence="3" id="KW-1185">Reference proteome</keyword>
<evidence type="ECO:0000313" key="3">
    <source>
        <dbReference type="Proteomes" id="UP000253426"/>
    </source>
</evidence>
<accession>A0A366HLJ2</accession>
<keyword evidence="1" id="KW-0472">Membrane</keyword>
<evidence type="ECO:0000256" key="1">
    <source>
        <dbReference type="SAM" id="Phobius"/>
    </source>
</evidence>
<evidence type="ECO:0000313" key="2">
    <source>
        <dbReference type="EMBL" id="RBP43734.1"/>
    </source>
</evidence>
<keyword evidence="1" id="KW-1133">Transmembrane helix</keyword>